<gene>
    <name evidence="1" type="ORF">BC739_009105</name>
</gene>
<comment type="caution">
    <text evidence="1">The sequence shown here is derived from an EMBL/GenBank/DDBJ whole genome shotgun (WGS) entry which is preliminary data.</text>
</comment>
<keyword evidence="2" id="KW-1185">Reference proteome</keyword>
<protein>
    <submittedName>
        <fullName evidence="1">Bifunctional DNA-binding transcriptional regulator/antitoxin component of YhaV-PrlF toxin-antitoxin module</fullName>
    </submittedName>
</protein>
<dbReference type="Proteomes" id="UP000517916">
    <property type="component" value="Unassembled WGS sequence"/>
</dbReference>
<reference evidence="1 2" key="1">
    <citation type="submission" date="2020-08" db="EMBL/GenBank/DDBJ databases">
        <title>Genomic Encyclopedia of Archaeal and Bacterial Type Strains, Phase II (KMG-II): from individual species to whole genera.</title>
        <authorList>
            <person name="Goeker M."/>
        </authorList>
    </citation>
    <scope>NUCLEOTIDE SEQUENCE [LARGE SCALE GENOMIC DNA]</scope>
    <source>
        <strain evidence="1 2">DSM 43850</strain>
    </source>
</reference>
<keyword evidence="1" id="KW-0238">DNA-binding</keyword>
<dbReference type="GO" id="GO:0003677">
    <property type="term" value="F:DNA binding"/>
    <property type="evidence" value="ECO:0007669"/>
    <property type="project" value="UniProtKB-KW"/>
</dbReference>
<accession>A0ABR6BY51</accession>
<proteinExistence type="predicted"/>
<sequence>MPLPLPERLSANCGDSSFVYAVARLDDSGRVSDRHIAHAVGWAPGDRLEFHVIAGVVIIRPHPGGLFTRSTRNTLTIPASVRTQCRMRIGDQVLLAAAPEHHTVVIQNARALDQMILAFWRDPVGLIQLE</sequence>
<name>A0ABR6BY51_9PSEU</name>
<dbReference type="EMBL" id="JACJID010000010">
    <property type="protein sequence ID" value="MBA8931846.1"/>
    <property type="molecule type" value="Genomic_DNA"/>
</dbReference>
<evidence type="ECO:0000313" key="1">
    <source>
        <dbReference type="EMBL" id="MBA8931846.1"/>
    </source>
</evidence>
<evidence type="ECO:0000313" key="2">
    <source>
        <dbReference type="Proteomes" id="UP000517916"/>
    </source>
</evidence>
<organism evidence="1 2">
    <name type="scientific">Kutzneria viridogrisea</name>
    <dbReference type="NCBI Taxonomy" id="47990"/>
    <lineage>
        <taxon>Bacteria</taxon>
        <taxon>Bacillati</taxon>
        <taxon>Actinomycetota</taxon>
        <taxon>Actinomycetes</taxon>
        <taxon>Pseudonocardiales</taxon>
        <taxon>Pseudonocardiaceae</taxon>
        <taxon>Kutzneria</taxon>
    </lineage>
</organism>
<dbReference type="RefSeq" id="WP_182840514.1">
    <property type="nucleotide sequence ID" value="NZ_BAAABQ010000061.1"/>
</dbReference>